<dbReference type="SMART" id="SM00239">
    <property type="entry name" value="C2"/>
    <property type="match status" value="1"/>
</dbReference>
<dbReference type="AlphaFoldDB" id="A0A1R3JPQ8"/>
<dbReference type="Pfam" id="PF14389">
    <property type="entry name" value="Lzipper-MIP1"/>
    <property type="match status" value="1"/>
</dbReference>
<dbReference type="Pfam" id="PF00168">
    <property type="entry name" value="C2"/>
    <property type="match status" value="1"/>
</dbReference>
<sequence>MAAGILEVFLVSAKGLADTDFLGDMDPYVIIQYKGQERKSSVARGDGSRPAWNERFTFRVEYPGSGGDYKLNLKIMDKDTFSTDDFLGQATIYVKDLLAIGAENGTSELHPIKYGVVGANENFNGEITVGLTFTRTRKVDNLQVQLDEEKEMNRVLRCALKGPVLAQPLLSSLLPPQVQEVFAELAMVEEEILLLEKRIDELKMKLYQEKKQTKEWKMQQLQQQQHQQKLNRQNHLICGPGNVSVQNDDLKQRTRSQNYEIFDKDKIKSQRRASIGSASDILSLSSSECTGGEFHERSKKHTWRIPNQHPMNKEIIYEKPNALSEELVKCLIGIFLELNQASHDREGSAVVPKLNFSCMASKGYMAKTSMNFKSPLFPFNHNTSNIDPYGILPELDGIVRDIGPYKNFIQITRHSLDVSRFSECVAAIGKLRLLSTSVV</sequence>
<organism evidence="3 4">
    <name type="scientific">Corchorus olitorius</name>
    <dbReference type="NCBI Taxonomy" id="93759"/>
    <lineage>
        <taxon>Eukaryota</taxon>
        <taxon>Viridiplantae</taxon>
        <taxon>Streptophyta</taxon>
        <taxon>Embryophyta</taxon>
        <taxon>Tracheophyta</taxon>
        <taxon>Spermatophyta</taxon>
        <taxon>Magnoliopsida</taxon>
        <taxon>eudicotyledons</taxon>
        <taxon>Gunneridae</taxon>
        <taxon>Pentapetalae</taxon>
        <taxon>rosids</taxon>
        <taxon>malvids</taxon>
        <taxon>Malvales</taxon>
        <taxon>Malvaceae</taxon>
        <taxon>Grewioideae</taxon>
        <taxon>Apeibeae</taxon>
        <taxon>Corchorus</taxon>
    </lineage>
</organism>
<comment type="caution">
    <text evidence="3">The sequence shown here is derived from an EMBL/GenBank/DDBJ whole genome shotgun (WGS) entry which is preliminary data.</text>
</comment>
<dbReference type="Proteomes" id="UP000187203">
    <property type="component" value="Unassembled WGS sequence"/>
</dbReference>
<dbReference type="EMBL" id="AWUE01015550">
    <property type="protein sequence ID" value="OMO96838.1"/>
    <property type="molecule type" value="Genomic_DNA"/>
</dbReference>
<dbReference type="SUPFAM" id="SSF49562">
    <property type="entry name" value="C2 domain (Calcium/lipid-binding domain, CaLB)"/>
    <property type="match status" value="1"/>
</dbReference>
<dbReference type="OrthoDB" id="419768at2759"/>
<dbReference type="InterPro" id="IPR000008">
    <property type="entry name" value="C2_dom"/>
</dbReference>
<protein>
    <submittedName>
        <fullName evidence="3">C2 calcium-dependent membrane targeting</fullName>
    </submittedName>
</protein>
<evidence type="ECO:0000256" key="1">
    <source>
        <dbReference type="SAM" id="Coils"/>
    </source>
</evidence>
<accession>A0A1R3JPQ8</accession>
<evidence type="ECO:0000313" key="4">
    <source>
        <dbReference type="Proteomes" id="UP000187203"/>
    </source>
</evidence>
<dbReference type="PANTHER" id="PTHR46248:SF4">
    <property type="entry name" value="OS01G0147800 PROTEIN"/>
    <property type="match status" value="1"/>
</dbReference>
<dbReference type="CDD" id="cd04049">
    <property type="entry name" value="C2_putative_Elicitor-responsive_gene"/>
    <property type="match status" value="1"/>
</dbReference>
<feature type="coiled-coil region" evidence="1">
    <location>
        <begin position="139"/>
        <end position="224"/>
    </location>
</feature>
<keyword evidence="4" id="KW-1185">Reference proteome</keyword>
<feature type="domain" description="C2" evidence="2">
    <location>
        <begin position="1"/>
        <end position="110"/>
    </location>
</feature>
<dbReference type="STRING" id="93759.A0A1R3JPQ8"/>
<dbReference type="PROSITE" id="PS50004">
    <property type="entry name" value="C2"/>
    <property type="match status" value="1"/>
</dbReference>
<dbReference type="InterPro" id="IPR025757">
    <property type="entry name" value="MIP1_Leuzipper"/>
</dbReference>
<name>A0A1R3JPQ8_9ROSI</name>
<dbReference type="Gene3D" id="2.60.40.150">
    <property type="entry name" value="C2 domain"/>
    <property type="match status" value="1"/>
</dbReference>
<evidence type="ECO:0000259" key="2">
    <source>
        <dbReference type="PROSITE" id="PS50004"/>
    </source>
</evidence>
<dbReference type="InterPro" id="IPR035892">
    <property type="entry name" value="C2_domain_sf"/>
</dbReference>
<evidence type="ECO:0000313" key="3">
    <source>
        <dbReference type="EMBL" id="OMO96838.1"/>
    </source>
</evidence>
<proteinExistence type="predicted"/>
<reference evidence="4" key="1">
    <citation type="submission" date="2013-09" db="EMBL/GenBank/DDBJ databases">
        <title>Corchorus olitorius genome sequencing.</title>
        <authorList>
            <person name="Alam M."/>
            <person name="Haque M.S."/>
            <person name="Islam M.S."/>
            <person name="Emdad E.M."/>
            <person name="Islam M.M."/>
            <person name="Ahmed B."/>
            <person name="Halim A."/>
            <person name="Hossen Q.M.M."/>
            <person name="Hossain M.Z."/>
            <person name="Ahmed R."/>
            <person name="Khan M.M."/>
            <person name="Islam R."/>
            <person name="Rashid M.M."/>
            <person name="Khan S.A."/>
            <person name="Rahman M.S."/>
            <person name="Alam M."/>
            <person name="Yahiya A.S."/>
            <person name="Khan M.S."/>
            <person name="Azam M.S."/>
            <person name="Haque T."/>
            <person name="Lashkar M.Z.H."/>
            <person name="Akhand A.I."/>
            <person name="Morshed G."/>
            <person name="Roy S."/>
            <person name="Uddin K.S."/>
            <person name="Rabeya T."/>
            <person name="Hossain A.S."/>
            <person name="Chowdhury A."/>
            <person name="Snigdha A.R."/>
            <person name="Mortoza M.S."/>
            <person name="Matin S.A."/>
            <person name="Hoque S.M.E."/>
            <person name="Islam M.K."/>
            <person name="Roy D.K."/>
            <person name="Haider R."/>
            <person name="Moosa M.M."/>
            <person name="Elias S.M."/>
            <person name="Hasan A.M."/>
            <person name="Jahan S."/>
            <person name="Shafiuddin M."/>
            <person name="Mahmood N."/>
            <person name="Shommy N.S."/>
        </authorList>
    </citation>
    <scope>NUCLEOTIDE SEQUENCE [LARGE SCALE GENOMIC DNA]</scope>
    <source>
        <strain evidence="4">cv. O-4</strain>
    </source>
</reference>
<keyword evidence="1" id="KW-0175">Coiled coil</keyword>
<gene>
    <name evidence="3" type="ORF">COLO4_15057</name>
</gene>
<dbReference type="PANTHER" id="PTHR46248">
    <property type="entry name" value="EXPRESSED PROTEIN"/>
    <property type="match status" value="1"/>
</dbReference>